<evidence type="ECO:0000256" key="2">
    <source>
        <dbReference type="ARBA" id="ARBA00011344"/>
    </source>
</evidence>
<dbReference type="NCBIfam" id="NF006089">
    <property type="entry name" value="PRK08241.1"/>
    <property type="match status" value="1"/>
</dbReference>
<dbReference type="Proteomes" id="UP000619788">
    <property type="component" value="Unassembled WGS sequence"/>
</dbReference>
<dbReference type="GO" id="GO:0003677">
    <property type="term" value="F:DNA binding"/>
    <property type="evidence" value="ECO:0007669"/>
    <property type="project" value="InterPro"/>
</dbReference>
<sequence>MPADAIAAARDGDAGAFALLVEPLRGELHAHCYRMLGSVHDAEDALQETLVRAWQGLARFDGRGGSLRAWMYKIATNRCLTMLERRRRRELPADLSPGSPVTETVWVEPYPDDRLGWVRELDPEARILAREGLELAFVAAVQHLPGRQRAALLLRQVLGFSALETAGFLDTSVAAVNSALQRARALLDGRLPETTQQAVLRALGERPVRDLARRYAAAWEDGDVEAIVAMLAEDARYSMPPLTAWYRGRPAIRAFLLDGPLRGRWRFVPATANGQVAFGTYLWDDERAVHLPSGLDVLCLSGPRIAEVVSFLTADLPAFGLPAEIA</sequence>
<protein>
    <submittedName>
        <fullName evidence="9">RNA polymerase sigma factor</fullName>
    </submittedName>
</protein>
<dbReference type="InterPro" id="IPR013325">
    <property type="entry name" value="RNA_pol_sigma_r2"/>
</dbReference>
<dbReference type="InterPro" id="IPR014305">
    <property type="entry name" value="RNA_pol_sigma-G_actinobac"/>
</dbReference>
<comment type="similarity">
    <text evidence="1">Belongs to the sigma-70 factor family. ECF subfamily.</text>
</comment>
<dbReference type="NCBIfam" id="TIGR02937">
    <property type="entry name" value="sigma70-ECF"/>
    <property type="match status" value="1"/>
</dbReference>
<feature type="domain" description="RNA polymerase sigma factor 70 region 4 type 2" evidence="7">
    <location>
        <begin position="136"/>
        <end position="187"/>
    </location>
</feature>
<evidence type="ECO:0000256" key="1">
    <source>
        <dbReference type="ARBA" id="ARBA00010641"/>
    </source>
</evidence>
<evidence type="ECO:0000256" key="4">
    <source>
        <dbReference type="ARBA" id="ARBA00023082"/>
    </source>
</evidence>
<dbReference type="SUPFAM" id="SSF54427">
    <property type="entry name" value="NTF2-like"/>
    <property type="match status" value="1"/>
</dbReference>
<keyword evidence="3" id="KW-0805">Transcription regulation</keyword>
<feature type="domain" description="SnoaL-like" evidence="8">
    <location>
        <begin position="212"/>
        <end position="307"/>
    </location>
</feature>
<dbReference type="Gene3D" id="1.10.1740.10">
    <property type="match status" value="1"/>
</dbReference>
<feature type="domain" description="RNA polymerase sigma-70 region 2" evidence="6">
    <location>
        <begin position="20"/>
        <end position="89"/>
    </location>
</feature>
<dbReference type="Gene3D" id="1.10.10.10">
    <property type="entry name" value="Winged helix-like DNA-binding domain superfamily/Winged helix DNA-binding domain"/>
    <property type="match status" value="1"/>
</dbReference>
<dbReference type="PANTHER" id="PTHR43133:SF65">
    <property type="entry name" value="ECF RNA POLYMERASE SIGMA FACTOR SIGG"/>
    <property type="match status" value="1"/>
</dbReference>
<dbReference type="InterPro" id="IPR007627">
    <property type="entry name" value="RNA_pol_sigma70_r2"/>
</dbReference>
<dbReference type="PANTHER" id="PTHR43133">
    <property type="entry name" value="RNA POLYMERASE ECF-TYPE SIGMA FACTO"/>
    <property type="match status" value="1"/>
</dbReference>
<accession>A0A8J3ST53</accession>
<dbReference type="InterPro" id="IPR014284">
    <property type="entry name" value="RNA_pol_sigma-70_dom"/>
</dbReference>
<keyword evidence="5" id="KW-0804">Transcription</keyword>
<dbReference type="Pfam" id="PF08281">
    <property type="entry name" value="Sigma70_r4_2"/>
    <property type="match status" value="1"/>
</dbReference>
<dbReference type="SUPFAM" id="SSF88659">
    <property type="entry name" value="Sigma3 and sigma4 domains of RNA polymerase sigma factors"/>
    <property type="match status" value="1"/>
</dbReference>
<dbReference type="Pfam" id="PF04542">
    <property type="entry name" value="Sigma70_r2"/>
    <property type="match status" value="1"/>
</dbReference>
<evidence type="ECO:0000259" key="6">
    <source>
        <dbReference type="Pfam" id="PF04542"/>
    </source>
</evidence>
<dbReference type="Gene3D" id="3.10.450.50">
    <property type="match status" value="1"/>
</dbReference>
<evidence type="ECO:0000256" key="3">
    <source>
        <dbReference type="ARBA" id="ARBA00023015"/>
    </source>
</evidence>
<evidence type="ECO:0000259" key="7">
    <source>
        <dbReference type="Pfam" id="PF08281"/>
    </source>
</evidence>
<dbReference type="InterPro" id="IPR039425">
    <property type="entry name" value="RNA_pol_sigma-70-like"/>
</dbReference>
<evidence type="ECO:0000256" key="5">
    <source>
        <dbReference type="ARBA" id="ARBA00023163"/>
    </source>
</evidence>
<dbReference type="NCBIfam" id="TIGR02960">
    <property type="entry name" value="SigX5"/>
    <property type="match status" value="1"/>
</dbReference>
<dbReference type="InterPro" id="IPR013249">
    <property type="entry name" value="RNA_pol_sigma70_r4_t2"/>
</dbReference>
<keyword evidence="10" id="KW-1185">Reference proteome</keyword>
<dbReference type="EMBL" id="BOOJ01000051">
    <property type="protein sequence ID" value="GIH95143.1"/>
    <property type="molecule type" value="Genomic_DNA"/>
</dbReference>
<dbReference type="GO" id="GO:0006352">
    <property type="term" value="P:DNA-templated transcription initiation"/>
    <property type="evidence" value="ECO:0007669"/>
    <property type="project" value="InterPro"/>
</dbReference>
<comment type="subunit">
    <text evidence="2">Interacts transiently with the RNA polymerase catalytic core formed by RpoA, RpoB, RpoC and RpoZ (2 alpha, 1 beta, 1 beta' and 1 omega subunit) to form the RNA polymerase holoenzyme that can initiate transcription.</text>
</comment>
<dbReference type="InterPro" id="IPR013324">
    <property type="entry name" value="RNA_pol_sigma_r3/r4-like"/>
</dbReference>
<proteinExistence type="inferred from homology"/>
<dbReference type="InterPro" id="IPR037401">
    <property type="entry name" value="SnoaL-like"/>
</dbReference>
<evidence type="ECO:0000313" key="10">
    <source>
        <dbReference type="Proteomes" id="UP000619788"/>
    </source>
</evidence>
<dbReference type="SUPFAM" id="SSF88946">
    <property type="entry name" value="Sigma2 domain of RNA polymerase sigma factors"/>
    <property type="match status" value="1"/>
</dbReference>
<reference evidence="9 10" key="1">
    <citation type="submission" date="2021-01" db="EMBL/GenBank/DDBJ databases">
        <title>Whole genome shotgun sequence of Planobispora siamensis NBRC 107568.</title>
        <authorList>
            <person name="Komaki H."/>
            <person name="Tamura T."/>
        </authorList>
    </citation>
    <scope>NUCLEOTIDE SEQUENCE [LARGE SCALE GENOMIC DNA]</scope>
    <source>
        <strain evidence="9 10">NBRC 107568</strain>
    </source>
</reference>
<dbReference type="AlphaFoldDB" id="A0A8J3ST53"/>
<keyword evidence="4" id="KW-0731">Sigma factor</keyword>
<dbReference type="GO" id="GO:0016987">
    <property type="term" value="F:sigma factor activity"/>
    <property type="evidence" value="ECO:0007669"/>
    <property type="project" value="UniProtKB-KW"/>
</dbReference>
<gene>
    <name evidence="9" type="primary">rpoE_16</name>
    <name evidence="9" type="ORF">Psi01_57730</name>
</gene>
<comment type="caution">
    <text evidence="9">The sequence shown here is derived from an EMBL/GenBank/DDBJ whole genome shotgun (WGS) entry which is preliminary data.</text>
</comment>
<evidence type="ECO:0000313" key="9">
    <source>
        <dbReference type="EMBL" id="GIH95143.1"/>
    </source>
</evidence>
<name>A0A8J3ST53_9ACTN</name>
<evidence type="ECO:0000259" key="8">
    <source>
        <dbReference type="Pfam" id="PF12680"/>
    </source>
</evidence>
<dbReference type="InterPro" id="IPR032710">
    <property type="entry name" value="NTF2-like_dom_sf"/>
</dbReference>
<dbReference type="InterPro" id="IPR036388">
    <property type="entry name" value="WH-like_DNA-bd_sf"/>
</dbReference>
<dbReference type="Pfam" id="PF12680">
    <property type="entry name" value="SnoaL_2"/>
    <property type="match status" value="1"/>
</dbReference>
<organism evidence="9 10">
    <name type="scientific">Planobispora siamensis</name>
    <dbReference type="NCBI Taxonomy" id="936338"/>
    <lineage>
        <taxon>Bacteria</taxon>
        <taxon>Bacillati</taxon>
        <taxon>Actinomycetota</taxon>
        <taxon>Actinomycetes</taxon>
        <taxon>Streptosporangiales</taxon>
        <taxon>Streptosporangiaceae</taxon>
        <taxon>Planobispora</taxon>
    </lineage>
</organism>